<evidence type="ECO:0000313" key="6">
    <source>
        <dbReference type="Proteomes" id="UP000078003"/>
    </source>
</evidence>
<dbReference type="InterPro" id="IPR010090">
    <property type="entry name" value="Phage_tape_meas"/>
</dbReference>
<feature type="transmembrane region" description="Helical" evidence="3">
    <location>
        <begin position="540"/>
        <end position="564"/>
    </location>
</feature>
<keyword evidence="1" id="KW-1188">Viral release from host cell</keyword>
<keyword evidence="3" id="KW-1133">Transmembrane helix</keyword>
<dbReference type="EMBL" id="LXSF01000002">
    <property type="protein sequence ID" value="OAM17428.1"/>
    <property type="molecule type" value="Genomic_DNA"/>
</dbReference>
<reference evidence="6" key="1">
    <citation type="submission" date="2016-05" db="EMBL/GenBank/DDBJ databases">
        <title>Draft genome of Corynebacterium afermentans subsp. afermentans LCDC 88199T.</title>
        <authorList>
            <person name="Bernier A.-M."/>
            <person name="Bernard K."/>
        </authorList>
    </citation>
    <scope>NUCLEOTIDE SEQUENCE [LARGE SCALE GENOMIC DNA]</scope>
    <source>
        <strain evidence="6">NML01-0328</strain>
    </source>
</reference>
<feature type="domain" description="Phage tail tape measure protein" evidence="4">
    <location>
        <begin position="149"/>
        <end position="352"/>
    </location>
</feature>
<evidence type="ECO:0000256" key="1">
    <source>
        <dbReference type="ARBA" id="ARBA00022612"/>
    </source>
</evidence>
<dbReference type="Pfam" id="PF10145">
    <property type="entry name" value="PhageMin_Tail"/>
    <property type="match status" value="1"/>
</dbReference>
<organism evidence="5 6">
    <name type="scientific">Eikenella corrodens</name>
    <dbReference type="NCBI Taxonomy" id="539"/>
    <lineage>
        <taxon>Bacteria</taxon>
        <taxon>Pseudomonadati</taxon>
        <taxon>Pseudomonadota</taxon>
        <taxon>Betaproteobacteria</taxon>
        <taxon>Neisseriales</taxon>
        <taxon>Neisseriaceae</taxon>
        <taxon>Eikenella</taxon>
    </lineage>
</organism>
<evidence type="ECO:0000259" key="4">
    <source>
        <dbReference type="Pfam" id="PF10145"/>
    </source>
</evidence>
<keyword evidence="2" id="KW-0175">Coiled coil</keyword>
<keyword evidence="3" id="KW-0812">Transmembrane</keyword>
<dbReference type="NCBIfam" id="TIGR01760">
    <property type="entry name" value="tape_meas_TP901"/>
    <property type="match status" value="1"/>
</dbReference>
<dbReference type="PANTHER" id="PTHR37813">
    <property type="entry name" value="FELS-2 PROPHAGE PROTEIN"/>
    <property type="match status" value="1"/>
</dbReference>
<comment type="caution">
    <text evidence="5">The sequence shown here is derived from an EMBL/GenBank/DDBJ whole genome shotgun (WGS) entry which is preliminary data.</text>
</comment>
<evidence type="ECO:0000256" key="2">
    <source>
        <dbReference type="SAM" id="Coils"/>
    </source>
</evidence>
<proteinExistence type="predicted"/>
<dbReference type="AlphaFoldDB" id="A0A1A9RGQ0"/>
<accession>A0A1A9RGQ0</accession>
<evidence type="ECO:0000313" key="5">
    <source>
        <dbReference type="EMBL" id="OAM17428.1"/>
    </source>
</evidence>
<name>A0A1A9RGQ0_EIKCO</name>
<protein>
    <submittedName>
        <fullName evidence="5">Phage tail tape measure protein</fullName>
    </submittedName>
</protein>
<keyword evidence="3" id="KW-0472">Membrane</keyword>
<dbReference type="PANTHER" id="PTHR37813:SF1">
    <property type="entry name" value="FELS-2 PROPHAGE PROTEIN"/>
    <property type="match status" value="1"/>
</dbReference>
<gene>
    <name evidence="5" type="ORF">A7P85_03540</name>
</gene>
<feature type="transmembrane region" description="Helical" evidence="3">
    <location>
        <begin position="483"/>
        <end position="501"/>
    </location>
</feature>
<feature type="coiled-coil region" evidence="2">
    <location>
        <begin position="61"/>
        <end position="105"/>
    </location>
</feature>
<sequence length="846" mass="91643">MAAELSILVKVGASIGGTVSALRSLVGGVNGVRHSVQILRNEQLRLGDSIRQSTGVGRTELARLQRQYDGLGRSITRLNRNRLRQNAIEAQLTNLRNSREQMKTEVMGAVAAAGIPLVPIKMAMDFESSMADVRKVVDFDTPQQFKEMQQDILQLTHRIPMAGKELAAIAASGGQLGVARQDLAAFTETVAKMSVAFDMSADEAGDSMAKLANVYQIPIAQIDRLGDAINHLSNSSPAKASDIVNTLGRIGGVAKQFGLTEQQAASLSNAFISLGKRPEVAGTAINGMLVRLMTADKQGSRFQNTLKSMGMSAAQLKREIAENGEQALVNFIKRINALPKEQQMSALVDLFGREYADDIAVLAGSVDTYERSIRQLQETGKNGQANYLGSMDKEFQSRMSTTAAQWQTFKNQLMHLGITIGSVVLPKINELLAEVKPLIDNLIRYSQAHPELIQNIYKVVALLVGFKAGSLLARFGLNLLGTAFWGTAGHLFSFIGGLMRLKSAMMLFRMGRGVMALRTLGFSARQARATMRLLGGSFRLVRAVGGTAFRLLGSIGSAAFRLIINLGTGLIRFLPMVGQAFMALGRFLLTTPIGIALGLMAVAAYMLYTRWNDIVGGAKLLWTDLSNFFSSLWQQIVGFFNSGIGNISATIINWSPLGLFYQAFSAVMSWFGIELPAKFTEFGSNIISGLWNGLKAKFEEVKAWFSGVAGWFSSKFAIRNEIHSPSRLFRRFGGWMMQGLQMGIDGGASRPLNAIGSVASDLQQRFSDNTSSLAASMAANSAELSAARQGSTTAGGITINFNPTINADAGDIGQIAALLRDAKDELRRELPGLLKLIHADELRRAY</sequence>
<feature type="transmembrane region" description="Helical" evidence="3">
    <location>
        <begin position="584"/>
        <end position="608"/>
    </location>
</feature>
<evidence type="ECO:0000256" key="3">
    <source>
        <dbReference type="SAM" id="Phobius"/>
    </source>
</evidence>
<dbReference type="Proteomes" id="UP000078003">
    <property type="component" value="Unassembled WGS sequence"/>
</dbReference>